<evidence type="ECO:0000256" key="1">
    <source>
        <dbReference type="SAM" id="MobiDB-lite"/>
    </source>
</evidence>
<reference evidence="2 3" key="1">
    <citation type="submission" date="2024-05" db="EMBL/GenBank/DDBJ databases">
        <authorList>
            <person name="Wallberg A."/>
        </authorList>
    </citation>
    <scope>NUCLEOTIDE SEQUENCE [LARGE SCALE GENOMIC DNA]</scope>
</reference>
<keyword evidence="3" id="KW-1185">Reference proteome</keyword>
<feature type="non-terminal residue" evidence="2">
    <location>
        <position position="532"/>
    </location>
</feature>
<organism evidence="2 3">
    <name type="scientific">Meganyctiphanes norvegica</name>
    <name type="common">Northern krill</name>
    <name type="synonym">Thysanopoda norvegica</name>
    <dbReference type="NCBI Taxonomy" id="48144"/>
    <lineage>
        <taxon>Eukaryota</taxon>
        <taxon>Metazoa</taxon>
        <taxon>Ecdysozoa</taxon>
        <taxon>Arthropoda</taxon>
        <taxon>Crustacea</taxon>
        <taxon>Multicrustacea</taxon>
        <taxon>Malacostraca</taxon>
        <taxon>Eumalacostraca</taxon>
        <taxon>Eucarida</taxon>
        <taxon>Euphausiacea</taxon>
        <taxon>Euphausiidae</taxon>
        <taxon>Meganyctiphanes</taxon>
    </lineage>
</organism>
<sequence>MAVSKSHSVPGIEFIQNNQKQDIVEGNNSTSIKQLDIFKNENKSSFSLIEKELMASPIQNYSKISSKLYQNSSPSNSPEIDMNMSQSSPSRMSFEDLLKDDEYRNCKKPHKDFAKFECENLCQCDQCKNSIESMDEDLLSYIASSEDPLPAREKDLTYSFDEIMSRQNNEWKDITENISLSSVTSNTPHKPDLVLPSVTSKYISLLNHSSSEIRKQTTASTTLTGDAIRTPTELVSTDAASELSQGIFFDSNAQMNGDSASQVPKLIPFSKLSTYSYTQSESDGKVPTFDISEVNNTKTSKHFNADEILKKFSSYVSSRTSKTLNHSIVPFQSNVKSKDEASILHNRDKKLVNNISEVSKNSSQLQIRHTVNLKNSHPKQPLVYMKLKSSNQVIPALVKNNKDKISLSKKNDTSIYKANTIGNSQNDKNEIETLLIKKPVPIILNQPNDITPSCSSGNIKTIPLKNANNRSMMNLFPSPFLVHDNLKSSHLLGKVHSNLETHFTESIACEDCGREWHAVFVNTAVNLFCPNL</sequence>
<protein>
    <submittedName>
        <fullName evidence="2">Uncharacterized protein</fullName>
    </submittedName>
</protein>
<comment type="caution">
    <text evidence="2">The sequence shown here is derived from an EMBL/GenBank/DDBJ whole genome shotgun (WGS) entry which is preliminary data.</text>
</comment>
<gene>
    <name evidence="2" type="ORF">MNOR_LOCUS32424</name>
</gene>
<evidence type="ECO:0000313" key="2">
    <source>
        <dbReference type="EMBL" id="CAL4160424.1"/>
    </source>
</evidence>
<dbReference type="EMBL" id="CAXKWB010044091">
    <property type="protein sequence ID" value="CAL4160424.1"/>
    <property type="molecule type" value="Genomic_DNA"/>
</dbReference>
<name>A0AAV2S2Q3_MEGNR</name>
<dbReference type="AlphaFoldDB" id="A0AAV2S2Q3"/>
<feature type="region of interest" description="Disordered" evidence="1">
    <location>
        <begin position="68"/>
        <end position="90"/>
    </location>
</feature>
<evidence type="ECO:0000313" key="3">
    <source>
        <dbReference type="Proteomes" id="UP001497623"/>
    </source>
</evidence>
<dbReference type="Proteomes" id="UP001497623">
    <property type="component" value="Unassembled WGS sequence"/>
</dbReference>
<accession>A0AAV2S2Q3</accession>
<proteinExistence type="predicted"/>